<dbReference type="InterPro" id="IPR000086">
    <property type="entry name" value="NUDIX_hydrolase_dom"/>
</dbReference>
<evidence type="ECO:0000256" key="1">
    <source>
        <dbReference type="ARBA" id="ARBA00001946"/>
    </source>
</evidence>
<dbReference type="PANTHER" id="PTHR43222">
    <property type="entry name" value="NUDIX HYDROLASE 23"/>
    <property type="match status" value="1"/>
</dbReference>
<comment type="similarity">
    <text evidence="4">Belongs to the Nudix hydrolase family.</text>
</comment>
<dbReference type="InterPro" id="IPR015797">
    <property type="entry name" value="NUDIX_hydrolase-like_dom_sf"/>
</dbReference>
<dbReference type="PROSITE" id="PS51462">
    <property type="entry name" value="NUDIX"/>
    <property type="match status" value="1"/>
</dbReference>
<evidence type="ECO:0000259" key="5">
    <source>
        <dbReference type="PROSITE" id="PS51462"/>
    </source>
</evidence>
<evidence type="ECO:0000256" key="2">
    <source>
        <dbReference type="ARBA" id="ARBA00022801"/>
    </source>
</evidence>
<dbReference type="InterPro" id="IPR020084">
    <property type="entry name" value="NUDIX_hydrolase_CS"/>
</dbReference>
<dbReference type="EMBL" id="DF967972">
    <property type="protein sequence ID" value="GAP13504.1"/>
    <property type="molecule type" value="Genomic_DNA"/>
</dbReference>
<dbReference type="PANTHER" id="PTHR43222:SF9">
    <property type="entry name" value="8-OXO-(D)GTP PHOSPHATASE"/>
    <property type="match status" value="1"/>
</dbReference>
<sequence>MAKSDCRAAAVIVRDGQIALMRREKAGRLYYVFPGGKQESGETAEQAAAREVEEELGLVISVGRLVAQTWYRGRKQLYFECAVTGGQFGSGQGPEMTAPFRPESGTYLPVWLPVTELQRYPVLPRPLIELVQTAQTRGWPSQPLIFREEAE</sequence>
<reference evidence="6" key="1">
    <citation type="submission" date="2015-07" db="EMBL/GenBank/DDBJ databases">
        <title>Draft Genome Sequences of Anaerolinea thermolimosa IMO-1, Bellilinea caldifistulae GOMI-1, Leptolinea tardivitalis YMTK-2, Levilinea saccharolytica KIBI-1,Longilinea arvoryzae KOME-1, Previously Described as Members of the Anaerolineaceae (Chloroflexi).</title>
        <authorList>
            <person name="Sekiguchi Y."/>
            <person name="Ohashi A."/>
            <person name="Matsuura N."/>
            <person name="Tourlousse M.D."/>
        </authorList>
    </citation>
    <scope>NUCLEOTIDE SEQUENCE [LARGE SCALE GENOMIC DNA]</scope>
    <source>
        <strain evidence="6">KOME-1</strain>
    </source>
</reference>
<dbReference type="STRING" id="360412.LARV_01258"/>
<accession>A0A0S7BEV2</accession>
<keyword evidence="7" id="KW-1185">Reference proteome</keyword>
<proteinExistence type="inferred from homology"/>
<dbReference type="PRINTS" id="PR00502">
    <property type="entry name" value="NUDIXFAMILY"/>
</dbReference>
<dbReference type="Gene3D" id="3.90.79.10">
    <property type="entry name" value="Nucleoside Triphosphate Pyrophosphohydrolase"/>
    <property type="match status" value="1"/>
</dbReference>
<evidence type="ECO:0000313" key="7">
    <source>
        <dbReference type="Proteomes" id="UP000055060"/>
    </source>
</evidence>
<dbReference type="GO" id="GO:0016787">
    <property type="term" value="F:hydrolase activity"/>
    <property type="evidence" value="ECO:0007669"/>
    <property type="project" value="UniProtKB-KW"/>
</dbReference>
<keyword evidence="2 4" id="KW-0378">Hydrolase</keyword>
<dbReference type="InterPro" id="IPR020476">
    <property type="entry name" value="Nudix_hydrolase"/>
</dbReference>
<keyword evidence="3" id="KW-0460">Magnesium</keyword>
<organism evidence="6">
    <name type="scientific">Longilinea arvoryzae</name>
    <dbReference type="NCBI Taxonomy" id="360412"/>
    <lineage>
        <taxon>Bacteria</taxon>
        <taxon>Bacillati</taxon>
        <taxon>Chloroflexota</taxon>
        <taxon>Anaerolineae</taxon>
        <taxon>Anaerolineales</taxon>
        <taxon>Anaerolineaceae</taxon>
        <taxon>Longilinea</taxon>
    </lineage>
</organism>
<dbReference type="AlphaFoldDB" id="A0A0S7BEV2"/>
<dbReference type="SUPFAM" id="SSF55811">
    <property type="entry name" value="Nudix"/>
    <property type="match status" value="1"/>
</dbReference>
<dbReference type="Proteomes" id="UP000055060">
    <property type="component" value="Unassembled WGS sequence"/>
</dbReference>
<comment type="cofactor">
    <cofactor evidence="1">
        <name>Mg(2+)</name>
        <dbReference type="ChEBI" id="CHEBI:18420"/>
    </cofactor>
</comment>
<dbReference type="RefSeq" id="WP_075072837.1">
    <property type="nucleotide sequence ID" value="NZ_DF967972.1"/>
</dbReference>
<dbReference type="CDD" id="cd04669">
    <property type="entry name" value="NUDIX_Hydrolase"/>
    <property type="match status" value="1"/>
</dbReference>
<name>A0A0S7BEV2_9CHLR</name>
<protein>
    <submittedName>
        <fullName evidence="6">ADP-ribose pyrophosphatase</fullName>
    </submittedName>
</protein>
<dbReference type="Pfam" id="PF00293">
    <property type="entry name" value="NUDIX"/>
    <property type="match status" value="1"/>
</dbReference>
<evidence type="ECO:0000256" key="4">
    <source>
        <dbReference type="RuleBase" id="RU003476"/>
    </source>
</evidence>
<gene>
    <name evidence="6" type="ORF">LARV_01258</name>
</gene>
<feature type="domain" description="Nudix hydrolase" evidence="5">
    <location>
        <begin position="2"/>
        <end position="135"/>
    </location>
</feature>
<dbReference type="PROSITE" id="PS00893">
    <property type="entry name" value="NUDIX_BOX"/>
    <property type="match status" value="1"/>
</dbReference>
<evidence type="ECO:0000256" key="3">
    <source>
        <dbReference type="ARBA" id="ARBA00022842"/>
    </source>
</evidence>
<evidence type="ECO:0000313" key="6">
    <source>
        <dbReference type="EMBL" id="GAP13504.1"/>
    </source>
</evidence>